<dbReference type="RefSeq" id="WP_345351876.1">
    <property type="nucleotide sequence ID" value="NZ_BAABFB010000075.1"/>
</dbReference>
<organism evidence="2 3">
    <name type="scientific">Rhodococcus olei</name>
    <dbReference type="NCBI Taxonomy" id="2161675"/>
    <lineage>
        <taxon>Bacteria</taxon>
        <taxon>Bacillati</taxon>
        <taxon>Actinomycetota</taxon>
        <taxon>Actinomycetes</taxon>
        <taxon>Mycobacteriales</taxon>
        <taxon>Nocardiaceae</taxon>
        <taxon>Rhodococcus</taxon>
    </lineage>
</organism>
<sequence>MSWTEFRARRQVLEDVLSRVEADPTVVRRLAEIPGARELFGSSDEILLALQQRWSGHLAALLDQAVEEGTAPRDAWLRLAEEQPALRAALDAGATVSAALRREQRTEQEMADAHMTGRATKRVTVG</sequence>
<name>A0ABP8PNL8_9NOCA</name>
<accession>A0ABP8PNL8</accession>
<dbReference type="Proteomes" id="UP001501183">
    <property type="component" value="Unassembled WGS sequence"/>
</dbReference>
<gene>
    <name evidence="2" type="ORF">GCM10023094_49440</name>
</gene>
<dbReference type="EMBL" id="BAABFB010000075">
    <property type="protein sequence ID" value="GAA4488860.1"/>
    <property type="molecule type" value="Genomic_DNA"/>
</dbReference>
<evidence type="ECO:0008006" key="4">
    <source>
        <dbReference type="Google" id="ProtNLM"/>
    </source>
</evidence>
<evidence type="ECO:0000313" key="3">
    <source>
        <dbReference type="Proteomes" id="UP001501183"/>
    </source>
</evidence>
<feature type="region of interest" description="Disordered" evidence="1">
    <location>
        <begin position="104"/>
        <end position="126"/>
    </location>
</feature>
<proteinExistence type="predicted"/>
<comment type="caution">
    <text evidence="2">The sequence shown here is derived from an EMBL/GenBank/DDBJ whole genome shotgun (WGS) entry which is preliminary data.</text>
</comment>
<reference evidence="3" key="1">
    <citation type="journal article" date="2019" name="Int. J. Syst. Evol. Microbiol.">
        <title>The Global Catalogue of Microorganisms (GCM) 10K type strain sequencing project: providing services to taxonomists for standard genome sequencing and annotation.</title>
        <authorList>
            <consortium name="The Broad Institute Genomics Platform"/>
            <consortium name="The Broad Institute Genome Sequencing Center for Infectious Disease"/>
            <person name="Wu L."/>
            <person name="Ma J."/>
        </authorList>
    </citation>
    <scope>NUCLEOTIDE SEQUENCE [LARGE SCALE GENOMIC DNA]</scope>
    <source>
        <strain evidence="3">JCM 32206</strain>
    </source>
</reference>
<evidence type="ECO:0000313" key="2">
    <source>
        <dbReference type="EMBL" id="GAA4488860.1"/>
    </source>
</evidence>
<evidence type="ECO:0000256" key="1">
    <source>
        <dbReference type="SAM" id="MobiDB-lite"/>
    </source>
</evidence>
<keyword evidence="3" id="KW-1185">Reference proteome</keyword>
<protein>
    <recommendedName>
        <fullName evidence="4">FlgN protein</fullName>
    </recommendedName>
</protein>